<dbReference type="AlphaFoldDB" id="A0A811LLW8"/>
<reference evidence="2" key="1">
    <citation type="submission" date="2020-09" db="EMBL/GenBank/DDBJ databases">
        <authorList>
            <person name="Kikuchi T."/>
        </authorList>
    </citation>
    <scope>NUCLEOTIDE SEQUENCE</scope>
    <source>
        <strain evidence="2">SH1</strain>
    </source>
</reference>
<comment type="caution">
    <text evidence="2">The sequence shown here is derived from an EMBL/GenBank/DDBJ whole genome shotgun (WGS) entry which is preliminary data.</text>
</comment>
<name>A0A811LLW8_9BILA</name>
<evidence type="ECO:0000313" key="2">
    <source>
        <dbReference type="EMBL" id="CAD5228684.1"/>
    </source>
</evidence>
<feature type="compositionally biased region" description="Acidic residues" evidence="1">
    <location>
        <begin position="11"/>
        <end position="30"/>
    </location>
</feature>
<organism evidence="2 3">
    <name type="scientific">Bursaphelenchus okinawaensis</name>
    <dbReference type="NCBI Taxonomy" id="465554"/>
    <lineage>
        <taxon>Eukaryota</taxon>
        <taxon>Metazoa</taxon>
        <taxon>Ecdysozoa</taxon>
        <taxon>Nematoda</taxon>
        <taxon>Chromadorea</taxon>
        <taxon>Rhabditida</taxon>
        <taxon>Tylenchina</taxon>
        <taxon>Tylenchomorpha</taxon>
        <taxon>Aphelenchoidea</taxon>
        <taxon>Aphelenchoididae</taxon>
        <taxon>Bursaphelenchus</taxon>
    </lineage>
</organism>
<dbReference type="EMBL" id="CAJFCW020000006">
    <property type="protein sequence ID" value="CAG9124854.1"/>
    <property type="molecule type" value="Genomic_DNA"/>
</dbReference>
<sequence>MNKEKDLDPNQVEDEDEFDEELDYDDDDSSDSERFLLFNYANAPTTSTAAPHFRLELSALDADSGDSSTLASVTFRGTKDYEQLVQDHYWS</sequence>
<evidence type="ECO:0000313" key="3">
    <source>
        <dbReference type="Proteomes" id="UP000614601"/>
    </source>
</evidence>
<protein>
    <submittedName>
        <fullName evidence="2">Uncharacterized protein</fullName>
    </submittedName>
</protein>
<dbReference type="Proteomes" id="UP000614601">
    <property type="component" value="Unassembled WGS sequence"/>
</dbReference>
<gene>
    <name evidence="2" type="ORF">BOKJ2_LOCUS12801</name>
</gene>
<keyword evidence="3" id="KW-1185">Reference proteome</keyword>
<feature type="region of interest" description="Disordered" evidence="1">
    <location>
        <begin position="1"/>
        <end position="30"/>
    </location>
</feature>
<evidence type="ECO:0000256" key="1">
    <source>
        <dbReference type="SAM" id="MobiDB-lite"/>
    </source>
</evidence>
<dbReference type="Proteomes" id="UP000783686">
    <property type="component" value="Unassembled WGS sequence"/>
</dbReference>
<dbReference type="EMBL" id="CAJFDH010000006">
    <property type="protein sequence ID" value="CAD5228684.1"/>
    <property type="molecule type" value="Genomic_DNA"/>
</dbReference>
<proteinExistence type="predicted"/>
<accession>A0A811LLW8</accession>